<organism evidence="2 3">
    <name type="scientific">Dentiscutata erythropus</name>
    <dbReference type="NCBI Taxonomy" id="1348616"/>
    <lineage>
        <taxon>Eukaryota</taxon>
        <taxon>Fungi</taxon>
        <taxon>Fungi incertae sedis</taxon>
        <taxon>Mucoromycota</taxon>
        <taxon>Glomeromycotina</taxon>
        <taxon>Glomeromycetes</taxon>
        <taxon>Diversisporales</taxon>
        <taxon>Gigasporaceae</taxon>
        <taxon>Dentiscutata</taxon>
    </lineage>
</organism>
<comment type="caution">
    <text evidence="2">The sequence shown here is derived from an EMBL/GenBank/DDBJ whole genome shotgun (WGS) entry which is preliminary data.</text>
</comment>
<reference evidence="2" key="1">
    <citation type="submission" date="2021-06" db="EMBL/GenBank/DDBJ databases">
        <authorList>
            <person name="Kallberg Y."/>
            <person name="Tangrot J."/>
            <person name="Rosling A."/>
        </authorList>
    </citation>
    <scope>NUCLEOTIDE SEQUENCE</scope>
    <source>
        <strain evidence="2">MA453B</strain>
    </source>
</reference>
<name>A0A9N9NQT1_9GLOM</name>
<evidence type="ECO:0000256" key="1">
    <source>
        <dbReference type="SAM" id="MobiDB-lite"/>
    </source>
</evidence>
<dbReference type="EMBL" id="CAJVPY010016045">
    <property type="protein sequence ID" value="CAG8755061.1"/>
    <property type="molecule type" value="Genomic_DNA"/>
</dbReference>
<dbReference type="AlphaFoldDB" id="A0A9N9NQT1"/>
<feature type="compositionally biased region" description="Basic and acidic residues" evidence="1">
    <location>
        <begin position="127"/>
        <end position="139"/>
    </location>
</feature>
<protein>
    <submittedName>
        <fullName evidence="2">12220_t:CDS:1</fullName>
    </submittedName>
</protein>
<feature type="region of interest" description="Disordered" evidence="1">
    <location>
        <begin position="120"/>
        <end position="154"/>
    </location>
</feature>
<evidence type="ECO:0000313" key="3">
    <source>
        <dbReference type="Proteomes" id="UP000789405"/>
    </source>
</evidence>
<proteinExistence type="predicted"/>
<feature type="non-terminal residue" evidence="2">
    <location>
        <position position="1"/>
    </location>
</feature>
<dbReference type="OrthoDB" id="2490182at2759"/>
<dbReference type="Proteomes" id="UP000789405">
    <property type="component" value="Unassembled WGS sequence"/>
</dbReference>
<keyword evidence="3" id="KW-1185">Reference proteome</keyword>
<evidence type="ECO:0000313" key="2">
    <source>
        <dbReference type="EMBL" id="CAG8755061.1"/>
    </source>
</evidence>
<accession>A0A9N9NQT1</accession>
<sequence length="154" mass="18042">TIEFFYDHKVEDWSHELYEELLKNLVDASKNSKVTNENSESSSSDILDSTTDNDNKDIYPLFGALDMKVYMLNIVAKELYIFQEIANFVLPSRLQEYNPDILIDKNFNNYDMMINGQFNLSNSPPPDETKLTFDFEKSPQRQRPPRPFVNTRKT</sequence>
<gene>
    <name evidence="2" type="ORF">DERYTH_LOCUS17250</name>
</gene>